<evidence type="ECO:0000313" key="2">
    <source>
        <dbReference type="EMBL" id="CCO15604.1"/>
    </source>
</evidence>
<dbReference type="EMBL" id="FO082276">
    <property type="protein sequence ID" value="CCO15604.1"/>
    <property type="molecule type" value="Genomic_DNA"/>
</dbReference>
<feature type="compositionally biased region" description="Basic and acidic residues" evidence="1">
    <location>
        <begin position="12"/>
        <end position="23"/>
    </location>
</feature>
<evidence type="ECO:0000256" key="1">
    <source>
        <dbReference type="SAM" id="MobiDB-lite"/>
    </source>
</evidence>
<dbReference type="AlphaFoldDB" id="K8ECE6"/>
<protein>
    <submittedName>
        <fullName evidence="2">Uncharacterized protein</fullName>
    </submittedName>
</protein>
<organism evidence="2 3">
    <name type="scientific">Bathycoccus prasinos</name>
    <dbReference type="NCBI Taxonomy" id="41875"/>
    <lineage>
        <taxon>Eukaryota</taxon>
        <taxon>Viridiplantae</taxon>
        <taxon>Chlorophyta</taxon>
        <taxon>Mamiellophyceae</taxon>
        <taxon>Mamiellales</taxon>
        <taxon>Bathycoccaceae</taxon>
        <taxon>Bathycoccus</taxon>
    </lineage>
</organism>
<dbReference type="OrthoDB" id="498665at2759"/>
<reference evidence="2 3" key="1">
    <citation type="submission" date="2011-10" db="EMBL/GenBank/DDBJ databases">
        <authorList>
            <person name="Genoscope - CEA"/>
        </authorList>
    </citation>
    <scope>NUCLEOTIDE SEQUENCE [LARGE SCALE GENOMIC DNA]</scope>
    <source>
        <strain evidence="2 3">RCC 1105</strain>
    </source>
</reference>
<dbReference type="KEGG" id="bpg:Bathy03g00700"/>
<proteinExistence type="predicted"/>
<evidence type="ECO:0000313" key="3">
    <source>
        <dbReference type="Proteomes" id="UP000198341"/>
    </source>
</evidence>
<dbReference type="Proteomes" id="UP000198341">
    <property type="component" value="Chromosome 3"/>
</dbReference>
<dbReference type="RefSeq" id="XP_007514167.1">
    <property type="nucleotide sequence ID" value="XM_007514105.1"/>
</dbReference>
<accession>K8ECE6</accession>
<sequence length="135" mass="14579">MAKKQSWTAREIQTKDSKQKEIENSATPIDSSKITVPKVMQEKDFWDDEMFESVGDVVGKWGLVLVAVFAAISGIIASKTYNEGAVEVDFTAYDSPEEAVAASVRVAAAPVKKSSVVSAPTVVGEDDVVREVIVE</sequence>
<gene>
    <name evidence="2" type="ORF">Bathy03g00700</name>
</gene>
<keyword evidence="3" id="KW-1185">Reference proteome</keyword>
<dbReference type="GeneID" id="19016608"/>
<feature type="region of interest" description="Disordered" evidence="1">
    <location>
        <begin position="1"/>
        <end position="29"/>
    </location>
</feature>
<name>K8ECE6_9CHLO</name>